<dbReference type="EMBL" id="RZNZ01000001">
    <property type="protein sequence ID" value="KAA8822630.1"/>
    <property type="molecule type" value="Genomic_DNA"/>
</dbReference>
<dbReference type="AlphaFoldDB" id="A0A5J5E0W0"/>
<dbReference type="Pfam" id="PF07859">
    <property type="entry name" value="Abhydrolase_3"/>
    <property type="match status" value="1"/>
</dbReference>
<evidence type="ECO:0000313" key="5">
    <source>
        <dbReference type="Proteomes" id="UP000345527"/>
    </source>
</evidence>
<keyword evidence="6" id="KW-1185">Reference proteome</keyword>
<dbReference type="Proteomes" id="UP000345527">
    <property type="component" value="Unassembled WGS sequence"/>
</dbReference>
<evidence type="ECO:0000313" key="6">
    <source>
        <dbReference type="Proteomes" id="UP000374630"/>
    </source>
</evidence>
<comment type="caution">
    <text evidence="4">The sequence shown here is derived from an EMBL/GenBank/DDBJ whole genome shotgun (WGS) entry which is preliminary data.</text>
</comment>
<proteinExistence type="predicted"/>
<dbReference type="OrthoDB" id="9803828at2"/>
<name>A0A5J5E0W0_9BIFI</name>
<dbReference type="InterPro" id="IPR050300">
    <property type="entry name" value="GDXG_lipolytic_enzyme"/>
</dbReference>
<organism evidence="4 5">
    <name type="scientific">Bifidobacterium vespertilionis</name>
    <dbReference type="NCBI Taxonomy" id="2562524"/>
    <lineage>
        <taxon>Bacteria</taxon>
        <taxon>Bacillati</taxon>
        <taxon>Actinomycetota</taxon>
        <taxon>Actinomycetes</taxon>
        <taxon>Bifidobacteriales</taxon>
        <taxon>Bifidobacteriaceae</taxon>
        <taxon>Bifidobacterium</taxon>
    </lineage>
</organism>
<dbReference type="Gene3D" id="3.40.50.1820">
    <property type="entry name" value="alpha/beta hydrolase"/>
    <property type="match status" value="1"/>
</dbReference>
<dbReference type="InterPro" id="IPR013094">
    <property type="entry name" value="AB_hydrolase_3"/>
</dbReference>
<evidence type="ECO:0000259" key="2">
    <source>
        <dbReference type="Pfam" id="PF07859"/>
    </source>
</evidence>
<sequence length="312" mass="34707">MAIDAPDWVRNAAIRAFALVVDKGVADRAGRLRAPDDVVMEAPVFYAGDRDPSHRLEIMRPANAPRHAPMPLIVDIHGGGWIHGHLDVNRAYCSRLAERGFAVANVDYRNQPDTDLRGQVRDLFAALHWLADHAGDERLDKSNVFLTGDSAGAHLALLVYCVNASARLRTIFGVEPEPRLAIRAIGLANGVVEGTYRADPPSPLLAVADRALLKVMCGGDPNAPWRPYRSYVRFAAGVDLPPMFVMTGLADPFYDQSARLLCYLRGRGIEFEELVWPNDRRLEHVFNITEVDWEESRRTNAAMCDFFARHLG</sequence>
<evidence type="ECO:0000313" key="4">
    <source>
        <dbReference type="EMBL" id="KAA8824085.1"/>
    </source>
</evidence>
<dbReference type="SUPFAM" id="SSF53474">
    <property type="entry name" value="alpha/beta-Hydrolases"/>
    <property type="match status" value="1"/>
</dbReference>
<evidence type="ECO:0000313" key="3">
    <source>
        <dbReference type="EMBL" id="KAA8822630.1"/>
    </source>
</evidence>
<protein>
    <submittedName>
        <fullName evidence="4">Alpha/beta hydrolase</fullName>
    </submittedName>
</protein>
<dbReference type="RefSeq" id="WP_150353492.1">
    <property type="nucleotide sequence ID" value="NZ_RZNZ01000001.1"/>
</dbReference>
<evidence type="ECO:0000256" key="1">
    <source>
        <dbReference type="ARBA" id="ARBA00022801"/>
    </source>
</evidence>
<feature type="domain" description="Alpha/beta hydrolase fold-3" evidence="2">
    <location>
        <begin position="73"/>
        <end position="277"/>
    </location>
</feature>
<keyword evidence="1 4" id="KW-0378">Hydrolase</keyword>
<dbReference type="GO" id="GO:0016787">
    <property type="term" value="F:hydrolase activity"/>
    <property type="evidence" value="ECO:0007669"/>
    <property type="project" value="UniProtKB-KW"/>
</dbReference>
<reference evidence="5 6" key="1">
    <citation type="journal article" date="2019" name="Syst. Appl. Microbiol.">
        <title>Characterization of Bifidobacterium species in feaces of the Egyptian fruit bat: Description of B. vespertilionis sp. nov. and B. rousetti sp. nov.</title>
        <authorList>
            <person name="Modesto M."/>
            <person name="Satti M."/>
            <person name="Watanabe K."/>
            <person name="Puglisi E."/>
            <person name="Morelli L."/>
            <person name="Huang C.-H."/>
            <person name="Liou J.-S."/>
            <person name="Miyashita M."/>
            <person name="Tamura T."/>
            <person name="Saito S."/>
            <person name="Mori K."/>
            <person name="Huang L."/>
            <person name="Sciavilla P."/>
            <person name="Sandri C."/>
            <person name="Spiezio C."/>
            <person name="Vitali F."/>
            <person name="Cavalieri D."/>
            <person name="Perpetuini G."/>
            <person name="Tofalo R."/>
            <person name="Bonetti A."/>
            <person name="Arita M."/>
            <person name="Mattarelli P."/>
        </authorList>
    </citation>
    <scope>NUCLEOTIDE SEQUENCE [LARGE SCALE GENOMIC DNA]</scope>
    <source>
        <strain evidence="3 6">RST16</strain>
        <strain evidence="4 5">RST8</strain>
    </source>
</reference>
<dbReference type="Proteomes" id="UP000374630">
    <property type="component" value="Unassembled WGS sequence"/>
</dbReference>
<accession>A0A5J5E0W0</accession>
<dbReference type="InterPro" id="IPR029058">
    <property type="entry name" value="AB_hydrolase_fold"/>
</dbReference>
<gene>
    <name evidence="4" type="ORF">EM848_02805</name>
    <name evidence="3" type="ORF">EMO90_01230</name>
</gene>
<dbReference type="EMBL" id="RZOA01000004">
    <property type="protein sequence ID" value="KAA8824085.1"/>
    <property type="molecule type" value="Genomic_DNA"/>
</dbReference>
<dbReference type="PANTHER" id="PTHR48081">
    <property type="entry name" value="AB HYDROLASE SUPERFAMILY PROTEIN C4A8.06C"/>
    <property type="match status" value="1"/>
</dbReference>